<name>A0ABS8GD03_9MICC</name>
<protein>
    <submittedName>
        <fullName evidence="4">DUF2510 domain-containing protein</fullName>
    </submittedName>
</protein>
<reference evidence="4" key="1">
    <citation type="submission" date="2021-10" db="EMBL/GenBank/DDBJ databases">
        <title>Novel species in genus Arthrobacter.</title>
        <authorList>
            <person name="Liu Y."/>
        </authorList>
    </citation>
    <scope>NUCLEOTIDE SEQUENCE</scope>
    <source>
        <strain evidence="4">Zg-Y786</strain>
    </source>
</reference>
<sequence>MTAPLPGWYQDPDQPTQQKWWDGREWSTYTMPLAAAEPPSGSPASGEQTAATSEHFIPSGEQADSSSPGASAGYGYPARNSPVEAAGPRPGYPAANSAEAGVPGTAPRADSYPGYSHPGTGYSGYSGPQGYPAYPAYPGYPGYPQIVRTNPLALTGFILGLSGFFLFFIPIFGTAICAAAVVFSVVGLFKQRDRAPRYKVFGIIGLVLGIIFTLLSLLLTLALLSDLYYI</sequence>
<accession>A0ABS8GD03</accession>
<dbReference type="RefSeq" id="WP_227889380.1">
    <property type="nucleotide sequence ID" value="NZ_JAJFZQ010000001.1"/>
</dbReference>
<comment type="caution">
    <text evidence="4">The sequence shown here is derived from an EMBL/GenBank/DDBJ whole genome shotgun (WGS) entry which is preliminary data.</text>
</comment>
<feature type="region of interest" description="Disordered" evidence="1">
    <location>
        <begin position="1"/>
        <end position="113"/>
    </location>
</feature>
<keyword evidence="2" id="KW-1133">Transmembrane helix</keyword>
<feature type="domain" description="DUF2510" evidence="3">
    <location>
        <begin position="6"/>
        <end position="38"/>
    </location>
</feature>
<keyword evidence="5" id="KW-1185">Reference proteome</keyword>
<evidence type="ECO:0000256" key="2">
    <source>
        <dbReference type="SAM" id="Phobius"/>
    </source>
</evidence>
<gene>
    <name evidence="4" type="ORF">LJ752_00450</name>
</gene>
<dbReference type="Proteomes" id="UP001139168">
    <property type="component" value="Unassembled WGS sequence"/>
</dbReference>
<feature type="transmembrane region" description="Helical" evidence="2">
    <location>
        <begin position="201"/>
        <end position="224"/>
    </location>
</feature>
<evidence type="ECO:0000313" key="4">
    <source>
        <dbReference type="EMBL" id="MCC3264522.1"/>
    </source>
</evidence>
<evidence type="ECO:0000256" key="1">
    <source>
        <dbReference type="SAM" id="MobiDB-lite"/>
    </source>
</evidence>
<keyword evidence="2" id="KW-0812">Transmembrane</keyword>
<dbReference type="EMBL" id="JAJFZQ010000001">
    <property type="protein sequence ID" value="MCC3264522.1"/>
    <property type="molecule type" value="Genomic_DNA"/>
</dbReference>
<organism evidence="4 5">
    <name type="scientific">Arthrobacter gengyunqii</name>
    <dbReference type="NCBI Taxonomy" id="2886940"/>
    <lineage>
        <taxon>Bacteria</taxon>
        <taxon>Bacillati</taxon>
        <taxon>Actinomycetota</taxon>
        <taxon>Actinomycetes</taxon>
        <taxon>Micrococcales</taxon>
        <taxon>Micrococcaceae</taxon>
        <taxon>Arthrobacter</taxon>
    </lineage>
</organism>
<feature type="compositionally biased region" description="Low complexity" evidence="1">
    <location>
        <begin position="34"/>
        <end position="47"/>
    </location>
</feature>
<feature type="transmembrane region" description="Helical" evidence="2">
    <location>
        <begin position="156"/>
        <end position="189"/>
    </location>
</feature>
<keyword evidence="2" id="KW-0472">Membrane</keyword>
<evidence type="ECO:0000259" key="3">
    <source>
        <dbReference type="Pfam" id="PF10708"/>
    </source>
</evidence>
<feature type="compositionally biased region" description="Low complexity" evidence="1">
    <location>
        <begin position="65"/>
        <end position="78"/>
    </location>
</feature>
<proteinExistence type="predicted"/>
<dbReference type="Pfam" id="PF10708">
    <property type="entry name" value="DUF2510"/>
    <property type="match status" value="1"/>
</dbReference>
<evidence type="ECO:0000313" key="5">
    <source>
        <dbReference type="Proteomes" id="UP001139168"/>
    </source>
</evidence>
<dbReference type="InterPro" id="IPR018929">
    <property type="entry name" value="DUF2510"/>
</dbReference>